<evidence type="ECO:0000313" key="2">
    <source>
        <dbReference type="Proteomes" id="UP001054252"/>
    </source>
</evidence>
<evidence type="ECO:0000313" key="1">
    <source>
        <dbReference type="EMBL" id="GKV04567.1"/>
    </source>
</evidence>
<organism evidence="1 2">
    <name type="scientific">Rubroshorea leprosula</name>
    <dbReference type="NCBI Taxonomy" id="152421"/>
    <lineage>
        <taxon>Eukaryota</taxon>
        <taxon>Viridiplantae</taxon>
        <taxon>Streptophyta</taxon>
        <taxon>Embryophyta</taxon>
        <taxon>Tracheophyta</taxon>
        <taxon>Spermatophyta</taxon>
        <taxon>Magnoliopsida</taxon>
        <taxon>eudicotyledons</taxon>
        <taxon>Gunneridae</taxon>
        <taxon>Pentapetalae</taxon>
        <taxon>rosids</taxon>
        <taxon>malvids</taxon>
        <taxon>Malvales</taxon>
        <taxon>Dipterocarpaceae</taxon>
        <taxon>Rubroshorea</taxon>
    </lineage>
</organism>
<dbReference type="AlphaFoldDB" id="A0AAV5IRQ1"/>
<accession>A0AAV5IRQ1</accession>
<reference evidence="1 2" key="1">
    <citation type="journal article" date="2021" name="Commun. Biol.">
        <title>The genome of Shorea leprosula (Dipterocarpaceae) highlights the ecological relevance of drought in aseasonal tropical rainforests.</title>
        <authorList>
            <person name="Ng K.K.S."/>
            <person name="Kobayashi M.J."/>
            <person name="Fawcett J.A."/>
            <person name="Hatakeyama M."/>
            <person name="Paape T."/>
            <person name="Ng C.H."/>
            <person name="Ang C.C."/>
            <person name="Tnah L.H."/>
            <person name="Lee C.T."/>
            <person name="Nishiyama T."/>
            <person name="Sese J."/>
            <person name="O'Brien M.J."/>
            <person name="Copetti D."/>
            <person name="Mohd Noor M.I."/>
            <person name="Ong R.C."/>
            <person name="Putra M."/>
            <person name="Sireger I.Z."/>
            <person name="Indrioko S."/>
            <person name="Kosugi Y."/>
            <person name="Izuno A."/>
            <person name="Isagi Y."/>
            <person name="Lee S.L."/>
            <person name="Shimizu K.K."/>
        </authorList>
    </citation>
    <scope>NUCLEOTIDE SEQUENCE [LARGE SCALE GENOMIC DNA]</scope>
    <source>
        <strain evidence="1">214</strain>
    </source>
</reference>
<comment type="caution">
    <text evidence="1">The sequence shown here is derived from an EMBL/GenBank/DDBJ whole genome shotgun (WGS) entry which is preliminary data.</text>
</comment>
<proteinExistence type="predicted"/>
<name>A0AAV5IRQ1_9ROSI</name>
<keyword evidence="2" id="KW-1185">Reference proteome</keyword>
<gene>
    <name evidence="1" type="ORF">SLEP1_g16717</name>
</gene>
<dbReference type="EMBL" id="BPVZ01000022">
    <property type="protein sequence ID" value="GKV04567.1"/>
    <property type="molecule type" value="Genomic_DNA"/>
</dbReference>
<sequence length="81" mass="9330">MGKRFRCCPKKKDPCNYFHFLAGEERIKGRAMELLLVLKNKECKVVKERNNARKQCACVGKWKVDGGKWEVVARKCAIEGT</sequence>
<protein>
    <submittedName>
        <fullName evidence="1">Uncharacterized protein</fullName>
    </submittedName>
</protein>
<dbReference type="Proteomes" id="UP001054252">
    <property type="component" value="Unassembled WGS sequence"/>
</dbReference>